<dbReference type="PROSITE" id="PS01186">
    <property type="entry name" value="EGF_2"/>
    <property type="match status" value="1"/>
</dbReference>
<keyword evidence="6 9" id="KW-1133">Transmembrane helix</keyword>
<evidence type="ECO:0000259" key="10">
    <source>
        <dbReference type="PROSITE" id="PS50893"/>
    </source>
</evidence>
<dbReference type="SMART" id="SM00382">
    <property type="entry name" value="AAA"/>
    <property type="match status" value="1"/>
</dbReference>
<dbReference type="InterPro" id="IPR003593">
    <property type="entry name" value="AAA+_ATPase"/>
</dbReference>
<dbReference type="PROSITE" id="PS00211">
    <property type="entry name" value="ABC_TRANSPORTER_1"/>
    <property type="match status" value="1"/>
</dbReference>
<dbReference type="SUPFAM" id="SSF52540">
    <property type="entry name" value="P-loop containing nucleoside triphosphate hydrolases"/>
    <property type="match status" value="1"/>
</dbReference>
<feature type="non-terminal residue" evidence="11">
    <location>
        <position position="1"/>
    </location>
</feature>
<feature type="transmembrane region" description="Helical" evidence="9">
    <location>
        <begin position="595"/>
        <end position="617"/>
    </location>
</feature>
<feature type="transmembrane region" description="Helical" evidence="9">
    <location>
        <begin position="1087"/>
        <end position="1106"/>
    </location>
</feature>
<sequence>VIREGGTRNRGTMQLRRYDSNHNHVCSDRIEQRVSRRVCSGQEAHTATRRATRCPPSRLGVTRRMLGRLVLLFWIPFVHGTCNISLSLAPSASTFQFGGSVVQPLAAPLALVPPTLVTGLQGNVLLLLSDVDACPTTGEGVLAALPGATLSTTNATGRLAMYPTTVLLESGTLVNLTWQDVEFDLSTTAFVPGATADIFAVDASLLVSGGGSTQTSLLATNQPVPLLGINGTGSGTVAVTGDGQALNLTLSGLDLTMVGEYEGTLGGSPLRGVTNYTVTDLRLVAGTALGCTPACGEHGRCMVPQNGATAQPACECECGWSGVACTMAAGYCSAFPLDAGASCPESANASPPPPSPPPGPAPCVATQTCSTLQVYNSSTAGCDCAEDWGGLGCTACQNDGACSALVPGLSSGTCSSSRNFTEQTAFLSYQCDLEGTGLDGIIVPGTFYVYCNTTGSGEAASATNAQAVTGGSLSGDNAPHCSVNFALTSSADNPLSCRASNCAFQLGTSIAQCSSVSCSCKEACPVDLQGVLDVIEGNPCTLSCNEVTGECTFDIQDFFVTLIAPCTNAQCIVEGYTASQGNYVAPASSKNYDPVIAAIPLMALIGLVGFLLAYLLFHPVVWRSGGEGRPTAPAPAPASGALGIAAPGSLGGGPLSLRWEAVGCVVPAPASGVLGAMGAACAPWGARRGAGDGLAILHGVSGHAERGELVGLLGPSGSGKTTLLGILAQSGEALDRRAALTGRVVMEGSPARCGPGPAFVPQEDTLLATLSVEECVRYAALLKGTGAGVGASQGDIAARVTAVLQELGLEGVARSRVGGAALSRRGISGGERRRVSIAMELVHGPGVLILDEPTSGLDSFTALNLMHSLKRVARAGRIVVLSFHQPSPAMFSLLDRAYLLARGRAVYGGDPASAAAFFKSCGVPCPAGDAIAEHMLHAASDPVTLGALLAGVQGNGAAGGGSPRVLPAGHGTVGAGKDGAAEKGPADAQELALVELEAGPGTTRSGTEGSQGVDAAGRGTVSDPGPGRSRSLELAVLFWRAGLDIARNPSLLLLHWAMALGMGIFTGCIFLNVGLDISGAQNRAGGLFFILAFFAFTSLTAVDLFMAERRLVMREIKGGMYHPVSYLVTKAALDGLLLRVIPAFLYAAPFYPMMGLQSDSTIVAVFLFVLATFSLVVGAFALAVTVGCTTAGKASLVMNVVLLISLLVGGFFVNVASIAAWIRWLHYASVFFYAYTALITNEVATLSLDFVVEGYAAVKNVRGVAFLNIIGVDAGDLTRNIIILDCLYAGLLLVAMLVLWLRLPTTASMARVSRR</sequence>
<evidence type="ECO:0000256" key="1">
    <source>
        <dbReference type="ARBA" id="ARBA00004141"/>
    </source>
</evidence>
<dbReference type="EMBL" id="GDKF01003462">
    <property type="protein sequence ID" value="JAT75160.1"/>
    <property type="molecule type" value="Transcribed_RNA"/>
</dbReference>
<dbReference type="InterPro" id="IPR050352">
    <property type="entry name" value="ABCG_transporters"/>
</dbReference>
<dbReference type="PROSITE" id="PS50893">
    <property type="entry name" value="ABC_TRANSPORTER_2"/>
    <property type="match status" value="1"/>
</dbReference>
<reference evidence="11" key="1">
    <citation type="submission" date="2015-08" db="EMBL/GenBank/DDBJ databases">
        <authorList>
            <person name="Babu N.S."/>
            <person name="Beckwith C.J."/>
            <person name="Beseler K.G."/>
            <person name="Brison A."/>
            <person name="Carone J.V."/>
            <person name="Caskin T.P."/>
            <person name="Diamond M."/>
            <person name="Durham M.E."/>
            <person name="Foxe J.M."/>
            <person name="Go M."/>
            <person name="Henderson B.A."/>
            <person name="Jones I.B."/>
            <person name="McGettigan J.A."/>
            <person name="Micheletti S.J."/>
            <person name="Nasrallah M.E."/>
            <person name="Ortiz D."/>
            <person name="Piller C.R."/>
            <person name="Privatt S.R."/>
            <person name="Schneider S.L."/>
            <person name="Sharp S."/>
            <person name="Smith T.C."/>
            <person name="Stanton J.D."/>
            <person name="Ullery H.E."/>
            <person name="Wilson R.J."/>
            <person name="Serrano M.G."/>
            <person name="Buck G."/>
            <person name="Lee V."/>
            <person name="Wang Y."/>
            <person name="Carvalho R."/>
            <person name="Voegtly L."/>
            <person name="Shi R."/>
            <person name="Duckworth R."/>
            <person name="Johnson A."/>
            <person name="Loviza R."/>
            <person name="Walstead R."/>
            <person name="Shah Z."/>
            <person name="Kiflezghi M."/>
            <person name="Wade K."/>
            <person name="Ball S.L."/>
            <person name="Bradley K.W."/>
            <person name="Asai D.J."/>
            <person name="Bowman C.A."/>
            <person name="Russell D.A."/>
            <person name="Pope W.H."/>
            <person name="Jacobs-Sera D."/>
            <person name="Hendrix R.W."/>
            <person name="Hatfull G.F."/>
        </authorList>
    </citation>
    <scope>NUCLEOTIDE SEQUENCE</scope>
</reference>
<accession>A0A1D2A7I0</accession>
<feature type="transmembrane region" description="Helical" evidence="9">
    <location>
        <begin position="1160"/>
        <end position="1184"/>
    </location>
</feature>
<feature type="domain" description="ABC transporter" evidence="10">
    <location>
        <begin position="674"/>
        <end position="927"/>
    </location>
</feature>
<dbReference type="InterPro" id="IPR003439">
    <property type="entry name" value="ABC_transporter-like_ATP-bd"/>
</dbReference>
<evidence type="ECO:0000313" key="11">
    <source>
        <dbReference type="EMBL" id="JAT75160.1"/>
    </source>
</evidence>
<feature type="transmembrane region" description="Helical" evidence="9">
    <location>
        <begin position="1281"/>
        <end position="1301"/>
    </location>
</feature>
<gene>
    <name evidence="11" type="ORF">g.73270</name>
</gene>
<dbReference type="Gene3D" id="3.40.50.300">
    <property type="entry name" value="P-loop containing nucleotide triphosphate hydrolases"/>
    <property type="match status" value="1"/>
</dbReference>
<feature type="transmembrane region" description="Helical" evidence="9">
    <location>
        <begin position="1053"/>
        <end position="1075"/>
    </location>
</feature>
<evidence type="ECO:0000256" key="4">
    <source>
        <dbReference type="ARBA" id="ARBA00022741"/>
    </source>
</evidence>
<feature type="transmembrane region" description="Helical" evidence="9">
    <location>
        <begin position="1196"/>
        <end position="1222"/>
    </location>
</feature>
<dbReference type="PROSITE" id="PS00022">
    <property type="entry name" value="EGF_1"/>
    <property type="match status" value="1"/>
</dbReference>
<keyword evidence="2" id="KW-0813">Transport</keyword>
<organism evidence="11">
    <name type="scientific">Auxenochlorella protothecoides</name>
    <name type="common">Green microalga</name>
    <name type="synonym">Chlorella protothecoides</name>
    <dbReference type="NCBI Taxonomy" id="3075"/>
    <lineage>
        <taxon>Eukaryota</taxon>
        <taxon>Viridiplantae</taxon>
        <taxon>Chlorophyta</taxon>
        <taxon>core chlorophytes</taxon>
        <taxon>Trebouxiophyceae</taxon>
        <taxon>Chlorellales</taxon>
        <taxon>Chlorellaceae</taxon>
        <taxon>Auxenochlorella</taxon>
    </lineage>
</organism>
<dbReference type="InterPro" id="IPR027417">
    <property type="entry name" value="P-loop_NTPase"/>
</dbReference>
<dbReference type="Pfam" id="PF00005">
    <property type="entry name" value="ABC_tran"/>
    <property type="match status" value="1"/>
</dbReference>
<evidence type="ECO:0000256" key="6">
    <source>
        <dbReference type="ARBA" id="ARBA00022989"/>
    </source>
</evidence>
<keyword evidence="7 9" id="KW-0472">Membrane</keyword>
<evidence type="ECO:0000256" key="2">
    <source>
        <dbReference type="ARBA" id="ARBA00022448"/>
    </source>
</evidence>
<evidence type="ECO:0000256" key="3">
    <source>
        <dbReference type="ARBA" id="ARBA00022692"/>
    </source>
</evidence>
<keyword evidence="3 9" id="KW-0812">Transmembrane</keyword>
<feature type="region of interest" description="Disordered" evidence="8">
    <location>
        <begin position="998"/>
        <end position="1026"/>
    </location>
</feature>
<evidence type="ECO:0000256" key="8">
    <source>
        <dbReference type="SAM" id="MobiDB-lite"/>
    </source>
</evidence>
<comment type="subcellular location">
    <subcellularLocation>
        <location evidence="1">Membrane</location>
        <topology evidence="1">Multi-pass membrane protein</topology>
    </subcellularLocation>
</comment>
<dbReference type="GO" id="GO:0140359">
    <property type="term" value="F:ABC-type transporter activity"/>
    <property type="evidence" value="ECO:0007669"/>
    <property type="project" value="InterPro"/>
</dbReference>
<dbReference type="Pfam" id="PF01061">
    <property type="entry name" value="ABC2_membrane"/>
    <property type="match status" value="1"/>
</dbReference>
<feature type="transmembrane region" description="Helical" evidence="9">
    <location>
        <begin position="1127"/>
        <end position="1148"/>
    </location>
</feature>
<dbReference type="GO" id="GO:0016887">
    <property type="term" value="F:ATP hydrolysis activity"/>
    <property type="evidence" value="ECO:0007669"/>
    <property type="project" value="InterPro"/>
</dbReference>
<keyword evidence="4" id="KW-0547">Nucleotide-binding</keyword>
<dbReference type="GO" id="GO:0016020">
    <property type="term" value="C:membrane"/>
    <property type="evidence" value="ECO:0007669"/>
    <property type="project" value="UniProtKB-SubCell"/>
</dbReference>
<proteinExistence type="predicted"/>
<name>A0A1D2A7I0_AUXPR</name>
<protein>
    <recommendedName>
        <fullName evidence="10">ABC transporter domain-containing protein</fullName>
    </recommendedName>
</protein>
<dbReference type="PANTHER" id="PTHR48041">
    <property type="entry name" value="ABC TRANSPORTER G FAMILY MEMBER 28"/>
    <property type="match status" value="1"/>
</dbReference>
<dbReference type="InterPro" id="IPR013525">
    <property type="entry name" value="ABC2_TM"/>
</dbReference>
<evidence type="ECO:0000256" key="5">
    <source>
        <dbReference type="ARBA" id="ARBA00022840"/>
    </source>
</evidence>
<keyword evidence="5" id="KW-0067">ATP-binding</keyword>
<dbReference type="InterPro" id="IPR000742">
    <property type="entry name" value="EGF"/>
</dbReference>
<evidence type="ECO:0000256" key="9">
    <source>
        <dbReference type="SAM" id="Phobius"/>
    </source>
</evidence>
<dbReference type="PANTHER" id="PTHR48041:SF2">
    <property type="entry name" value="ATP-DEPENDENT PERMEASE-RELATED"/>
    <property type="match status" value="1"/>
</dbReference>
<evidence type="ECO:0000256" key="7">
    <source>
        <dbReference type="ARBA" id="ARBA00023136"/>
    </source>
</evidence>
<dbReference type="GO" id="GO:0005524">
    <property type="term" value="F:ATP binding"/>
    <property type="evidence" value="ECO:0007669"/>
    <property type="project" value="UniProtKB-KW"/>
</dbReference>
<dbReference type="InterPro" id="IPR017871">
    <property type="entry name" value="ABC_transporter-like_CS"/>
</dbReference>